<accession>A0A9X3J628</accession>
<dbReference type="AlphaFoldDB" id="A0A9X3J628"/>
<sequence>MKGGVLIIGSLLWDKDTNNRDEWWHRLDLKRKQKVLLPIRYGRTSTKNRKGTYSMVFSTSLEKSNKLGVGYFVPFAKEINSREDFREEVLDFAMAEGFHQNRIAANWGAVCLKINQEISQSNSEFLLNAWSQLVNDNINNRNIKQTIPNLKEFGESTENKSITDNWILNINDNIFAEIPDVDFILATSNALKHRKTNEIKYPSKLEIAKAMIEGDYYEYFLRNRLSGIKTNEDKIILKILKKRFKVKLKDKRKNWG</sequence>
<evidence type="ECO:0000313" key="1">
    <source>
        <dbReference type="EMBL" id="MCY1719220.1"/>
    </source>
</evidence>
<reference evidence="1" key="1">
    <citation type="submission" date="2022-11" db="EMBL/GenBank/DDBJ databases">
        <title>Marilongibacter aestuarii gen. nov., sp. nov., isolated from tidal flat sediment.</title>
        <authorList>
            <person name="Jiayan W."/>
        </authorList>
    </citation>
    <scope>NUCLEOTIDE SEQUENCE</scope>
    <source>
        <strain evidence="1">Z1-6</strain>
    </source>
</reference>
<organism evidence="1 2">
    <name type="scientific">Draconibacterium aestuarii</name>
    <dbReference type="NCBI Taxonomy" id="2998507"/>
    <lineage>
        <taxon>Bacteria</taxon>
        <taxon>Pseudomonadati</taxon>
        <taxon>Bacteroidota</taxon>
        <taxon>Bacteroidia</taxon>
        <taxon>Marinilabiliales</taxon>
        <taxon>Prolixibacteraceae</taxon>
        <taxon>Draconibacterium</taxon>
    </lineage>
</organism>
<dbReference type="RefSeq" id="WP_343331555.1">
    <property type="nucleotide sequence ID" value="NZ_JAPOHD010000005.1"/>
</dbReference>
<evidence type="ECO:0000313" key="2">
    <source>
        <dbReference type="Proteomes" id="UP001145087"/>
    </source>
</evidence>
<dbReference type="Proteomes" id="UP001145087">
    <property type="component" value="Unassembled WGS sequence"/>
</dbReference>
<keyword evidence="2" id="KW-1185">Reference proteome</keyword>
<gene>
    <name evidence="1" type="ORF">OU798_02650</name>
</gene>
<comment type="caution">
    <text evidence="1">The sequence shown here is derived from an EMBL/GenBank/DDBJ whole genome shotgun (WGS) entry which is preliminary data.</text>
</comment>
<dbReference type="EMBL" id="JAPOHD010000005">
    <property type="protein sequence ID" value="MCY1719220.1"/>
    <property type="molecule type" value="Genomic_DNA"/>
</dbReference>
<protein>
    <submittedName>
        <fullName evidence="1">Uncharacterized protein</fullName>
    </submittedName>
</protein>
<name>A0A9X3J628_9BACT</name>
<proteinExistence type="predicted"/>